<name>A0A286U9P8_9AGAM</name>
<comment type="caution">
    <text evidence="2">The sequence shown here is derived from an EMBL/GenBank/DDBJ whole genome shotgun (WGS) entry which is preliminary data.</text>
</comment>
<feature type="region of interest" description="Disordered" evidence="1">
    <location>
        <begin position="33"/>
        <end position="61"/>
    </location>
</feature>
<dbReference type="InParanoid" id="A0A286U9P8"/>
<dbReference type="EMBL" id="NBII01000008">
    <property type="protein sequence ID" value="PAV16293.1"/>
    <property type="molecule type" value="Genomic_DNA"/>
</dbReference>
<sequence>MTSPRTLSGFIPKRNSDFSFYYMARDYENMDESMSDGEILSESESHKNNKSNPREPTQDINMRNAESFLEAIRDEVIIEDALPPRSSDTQVNIEKRHKVSKSIDSNKGTGNKHSFAGRHRENIIWEGSFDMSSTSKRTEQLIGSLAINNNQSHVATRGTPRVWLIEPGLRTTGANTDHPETDYLKVLLDCYPSNTNPLARSKETLWPSLYLCIRIGERVWSPYELNNRKGPIDISANIIPGKNELEIVQISGTPDYNFVVTASHPSLQELTHSQRGKKLTQAIRTWGVSGV</sequence>
<keyword evidence="3" id="KW-1185">Reference proteome</keyword>
<evidence type="ECO:0000313" key="3">
    <source>
        <dbReference type="Proteomes" id="UP000217199"/>
    </source>
</evidence>
<reference evidence="2 3" key="1">
    <citation type="journal article" date="2017" name="Mol. Ecol.">
        <title>Comparative and population genomic landscape of Phellinus noxius: A hypervariable fungus causing root rot in trees.</title>
        <authorList>
            <person name="Chung C.L."/>
            <person name="Lee T.J."/>
            <person name="Akiba M."/>
            <person name="Lee H.H."/>
            <person name="Kuo T.H."/>
            <person name="Liu D."/>
            <person name="Ke H.M."/>
            <person name="Yokoi T."/>
            <person name="Roa M.B."/>
            <person name="Lu M.J."/>
            <person name="Chang Y.Y."/>
            <person name="Ann P.J."/>
            <person name="Tsai J.N."/>
            <person name="Chen C.Y."/>
            <person name="Tzean S.S."/>
            <person name="Ota Y."/>
            <person name="Hattori T."/>
            <person name="Sahashi N."/>
            <person name="Liou R.F."/>
            <person name="Kikuchi T."/>
            <person name="Tsai I.J."/>
        </authorList>
    </citation>
    <scope>NUCLEOTIDE SEQUENCE [LARGE SCALE GENOMIC DNA]</scope>
    <source>
        <strain evidence="2 3">FFPRI411160</strain>
    </source>
</reference>
<accession>A0A286U9P8</accession>
<feature type="compositionally biased region" description="Basic and acidic residues" evidence="1">
    <location>
        <begin position="43"/>
        <end position="57"/>
    </location>
</feature>
<proteinExistence type="predicted"/>
<feature type="compositionally biased region" description="Polar residues" evidence="1">
    <location>
        <begin position="102"/>
        <end position="112"/>
    </location>
</feature>
<feature type="region of interest" description="Disordered" evidence="1">
    <location>
        <begin position="95"/>
        <end position="115"/>
    </location>
</feature>
<protein>
    <submittedName>
        <fullName evidence="2">Uncharacterized protein</fullName>
    </submittedName>
</protein>
<evidence type="ECO:0000256" key="1">
    <source>
        <dbReference type="SAM" id="MobiDB-lite"/>
    </source>
</evidence>
<evidence type="ECO:0000313" key="2">
    <source>
        <dbReference type="EMBL" id="PAV16293.1"/>
    </source>
</evidence>
<organism evidence="2 3">
    <name type="scientific">Pyrrhoderma noxium</name>
    <dbReference type="NCBI Taxonomy" id="2282107"/>
    <lineage>
        <taxon>Eukaryota</taxon>
        <taxon>Fungi</taxon>
        <taxon>Dikarya</taxon>
        <taxon>Basidiomycota</taxon>
        <taxon>Agaricomycotina</taxon>
        <taxon>Agaricomycetes</taxon>
        <taxon>Hymenochaetales</taxon>
        <taxon>Hymenochaetaceae</taxon>
        <taxon>Pyrrhoderma</taxon>
    </lineage>
</organism>
<dbReference type="OrthoDB" id="3040699at2759"/>
<dbReference type="AlphaFoldDB" id="A0A286U9P8"/>
<gene>
    <name evidence="2" type="ORF">PNOK_0791300</name>
</gene>
<dbReference type="Proteomes" id="UP000217199">
    <property type="component" value="Unassembled WGS sequence"/>
</dbReference>